<evidence type="ECO:0000313" key="3">
    <source>
        <dbReference type="Proteomes" id="UP000324222"/>
    </source>
</evidence>
<feature type="transmembrane region" description="Helical" evidence="1">
    <location>
        <begin position="37"/>
        <end position="63"/>
    </location>
</feature>
<keyword evidence="1" id="KW-1133">Transmembrane helix</keyword>
<name>A0A5B7HVW7_PORTR</name>
<sequence>MKGLCRVKNTVISSGSEAPAETQLISRRIIMRSERGIMVEVVAVVVAAPCVRTYLAAAAAAGIGASTALSPPSI</sequence>
<keyword evidence="3" id="KW-1185">Reference proteome</keyword>
<gene>
    <name evidence="2" type="ORF">E2C01_067735</name>
</gene>
<dbReference type="EMBL" id="VSRR010036717">
    <property type="protein sequence ID" value="MPC73407.1"/>
    <property type="molecule type" value="Genomic_DNA"/>
</dbReference>
<protein>
    <submittedName>
        <fullName evidence="2">Uncharacterized protein</fullName>
    </submittedName>
</protein>
<dbReference type="AlphaFoldDB" id="A0A5B7HVW7"/>
<dbReference type="Proteomes" id="UP000324222">
    <property type="component" value="Unassembled WGS sequence"/>
</dbReference>
<comment type="caution">
    <text evidence="2">The sequence shown here is derived from an EMBL/GenBank/DDBJ whole genome shotgun (WGS) entry which is preliminary data.</text>
</comment>
<keyword evidence="1" id="KW-0812">Transmembrane</keyword>
<evidence type="ECO:0000256" key="1">
    <source>
        <dbReference type="SAM" id="Phobius"/>
    </source>
</evidence>
<accession>A0A5B7HVW7</accession>
<reference evidence="2 3" key="1">
    <citation type="submission" date="2019-05" db="EMBL/GenBank/DDBJ databases">
        <title>Another draft genome of Portunus trituberculatus and its Hox gene families provides insights of decapod evolution.</title>
        <authorList>
            <person name="Jeong J.-H."/>
            <person name="Song I."/>
            <person name="Kim S."/>
            <person name="Choi T."/>
            <person name="Kim D."/>
            <person name="Ryu S."/>
            <person name="Kim W."/>
        </authorList>
    </citation>
    <scope>NUCLEOTIDE SEQUENCE [LARGE SCALE GENOMIC DNA]</scope>
    <source>
        <tissue evidence="2">Muscle</tissue>
    </source>
</reference>
<organism evidence="2 3">
    <name type="scientific">Portunus trituberculatus</name>
    <name type="common">Swimming crab</name>
    <name type="synonym">Neptunus trituberculatus</name>
    <dbReference type="NCBI Taxonomy" id="210409"/>
    <lineage>
        <taxon>Eukaryota</taxon>
        <taxon>Metazoa</taxon>
        <taxon>Ecdysozoa</taxon>
        <taxon>Arthropoda</taxon>
        <taxon>Crustacea</taxon>
        <taxon>Multicrustacea</taxon>
        <taxon>Malacostraca</taxon>
        <taxon>Eumalacostraca</taxon>
        <taxon>Eucarida</taxon>
        <taxon>Decapoda</taxon>
        <taxon>Pleocyemata</taxon>
        <taxon>Brachyura</taxon>
        <taxon>Eubrachyura</taxon>
        <taxon>Portunoidea</taxon>
        <taxon>Portunidae</taxon>
        <taxon>Portuninae</taxon>
        <taxon>Portunus</taxon>
    </lineage>
</organism>
<evidence type="ECO:0000313" key="2">
    <source>
        <dbReference type="EMBL" id="MPC73407.1"/>
    </source>
</evidence>
<keyword evidence="1" id="KW-0472">Membrane</keyword>
<proteinExistence type="predicted"/>